<proteinExistence type="predicted"/>
<organism evidence="2">
    <name type="scientific">Culex pipiens</name>
    <name type="common">House mosquito</name>
    <dbReference type="NCBI Taxonomy" id="7175"/>
    <lineage>
        <taxon>Eukaryota</taxon>
        <taxon>Metazoa</taxon>
        <taxon>Ecdysozoa</taxon>
        <taxon>Arthropoda</taxon>
        <taxon>Hexapoda</taxon>
        <taxon>Insecta</taxon>
        <taxon>Pterygota</taxon>
        <taxon>Neoptera</taxon>
        <taxon>Endopterygota</taxon>
        <taxon>Diptera</taxon>
        <taxon>Nematocera</taxon>
        <taxon>Culicoidea</taxon>
        <taxon>Culicidae</taxon>
        <taxon>Culicinae</taxon>
        <taxon>Culicini</taxon>
        <taxon>Culex</taxon>
        <taxon>Culex</taxon>
    </lineage>
</organism>
<dbReference type="AlphaFoldDB" id="A0A8D8DHN2"/>
<dbReference type="EMBL" id="HBUE01160837">
    <property type="protein sequence ID" value="CAG6509886.1"/>
    <property type="molecule type" value="Transcribed_RNA"/>
</dbReference>
<evidence type="ECO:0000313" key="2">
    <source>
        <dbReference type="EMBL" id="CAG6509887.1"/>
    </source>
</evidence>
<name>A0A8D8DHN2_CULPI</name>
<dbReference type="EMBL" id="HBUE01266029">
    <property type="protein sequence ID" value="CAG6561290.1"/>
    <property type="molecule type" value="Transcribed_RNA"/>
</dbReference>
<evidence type="ECO:0000256" key="1">
    <source>
        <dbReference type="SAM" id="MobiDB-lite"/>
    </source>
</evidence>
<sequence length="117" mass="13128">MPPPLKRRVSTMSLIGWGNMCLAPSLRLSPSEPLKSSSRSDVTPASNGGYRNKVRCWPHLAECLRRWKVVEQQPFQHLSGLCASRAGGVTACLWRRTGDESVRLRRRTGGGTVRLWR</sequence>
<dbReference type="EMBL" id="HBUE01160838">
    <property type="protein sequence ID" value="CAG6509887.1"/>
    <property type="molecule type" value="Transcribed_RNA"/>
</dbReference>
<feature type="region of interest" description="Disordered" evidence="1">
    <location>
        <begin position="29"/>
        <end position="49"/>
    </location>
</feature>
<feature type="compositionally biased region" description="Low complexity" evidence="1">
    <location>
        <begin position="29"/>
        <end position="40"/>
    </location>
</feature>
<reference evidence="2" key="1">
    <citation type="submission" date="2021-05" db="EMBL/GenBank/DDBJ databases">
        <authorList>
            <person name="Alioto T."/>
            <person name="Alioto T."/>
            <person name="Gomez Garrido J."/>
        </authorList>
    </citation>
    <scope>NUCLEOTIDE SEQUENCE</scope>
</reference>
<dbReference type="EMBL" id="HBUE01266030">
    <property type="protein sequence ID" value="CAG6561291.1"/>
    <property type="molecule type" value="Transcribed_RNA"/>
</dbReference>
<accession>A0A8D8DHN2</accession>
<protein>
    <submittedName>
        <fullName evidence="2">(northern house mosquito) hypothetical protein</fullName>
    </submittedName>
</protein>